<proteinExistence type="inferred from homology"/>
<dbReference type="AlphaFoldDB" id="A0A1E4RF68"/>
<evidence type="ECO:0000256" key="4">
    <source>
        <dbReference type="ARBA" id="ARBA00022989"/>
    </source>
</evidence>
<feature type="transmembrane region" description="Helical" evidence="6">
    <location>
        <begin position="403"/>
        <end position="420"/>
    </location>
</feature>
<dbReference type="OrthoDB" id="3900342at2759"/>
<evidence type="ECO:0000256" key="5">
    <source>
        <dbReference type="ARBA" id="ARBA00023136"/>
    </source>
</evidence>
<evidence type="ECO:0000256" key="1">
    <source>
        <dbReference type="ARBA" id="ARBA00004141"/>
    </source>
</evidence>
<gene>
    <name evidence="9" type="ORF">HYPBUDRAFT_112050</name>
</gene>
<keyword evidence="4 6" id="KW-1133">Transmembrane helix</keyword>
<dbReference type="Gene3D" id="1.20.1740.10">
    <property type="entry name" value="Amino acid/polyamine transporter I"/>
    <property type="match status" value="1"/>
</dbReference>
<keyword evidence="7" id="KW-0732">Signal</keyword>
<feature type="transmembrane region" description="Helical" evidence="6">
    <location>
        <begin position="326"/>
        <end position="348"/>
    </location>
</feature>
<protein>
    <recommendedName>
        <fullName evidence="8">Amino acid permease/ SLC12A domain-containing protein</fullName>
    </recommendedName>
</protein>
<evidence type="ECO:0000256" key="2">
    <source>
        <dbReference type="ARBA" id="ARBA00006983"/>
    </source>
</evidence>
<dbReference type="InterPro" id="IPR050524">
    <property type="entry name" value="APC_YAT"/>
</dbReference>
<dbReference type="EMBL" id="KV454543">
    <property type="protein sequence ID" value="ODV65890.1"/>
    <property type="molecule type" value="Genomic_DNA"/>
</dbReference>
<keyword evidence="5 6" id="KW-0472">Membrane</keyword>
<feature type="transmembrane region" description="Helical" evidence="6">
    <location>
        <begin position="248"/>
        <end position="267"/>
    </location>
</feature>
<dbReference type="GeneID" id="30993428"/>
<dbReference type="InterPro" id="IPR004841">
    <property type="entry name" value="AA-permease/SLC12A_dom"/>
</dbReference>
<dbReference type="Proteomes" id="UP000095085">
    <property type="component" value="Unassembled WGS sequence"/>
</dbReference>
<organism evidence="9 10">
    <name type="scientific">Hyphopichia burtonii NRRL Y-1933</name>
    <dbReference type="NCBI Taxonomy" id="984485"/>
    <lineage>
        <taxon>Eukaryota</taxon>
        <taxon>Fungi</taxon>
        <taxon>Dikarya</taxon>
        <taxon>Ascomycota</taxon>
        <taxon>Saccharomycotina</taxon>
        <taxon>Pichiomycetes</taxon>
        <taxon>Debaryomycetaceae</taxon>
        <taxon>Hyphopichia</taxon>
    </lineage>
</organism>
<dbReference type="PANTHER" id="PTHR43341">
    <property type="entry name" value="AMINO ACID PERMEASE"/>
    <property type="match status" value="1"/>
</dbReference>
<evidence type="ECO:0000313" key="10">
    <source>
        <dbReference type="Proteomes" id="UP000095085"/>
    </source>
</evidence>
<feature type="chain" id="PRO_5009162253" description="Amino acid permease/ SLC12A domain-containing protein" evidence="7">
    <location>
        <begin position="20"/>
        <end position="465"/>
    </location>
</feature>
<dbReference type="Pfam" id="PF00324">
    <property type="entry name" value="AA_permease"/>
    <property type="match status" value="1"/>
</dbReference>
<comment type="similarity">
    <text evidence="2">Belongs to the amino acid-polyamine-organocation (APC) superfamily. YAT (TC 2.A.3.10) family.</text>
</comment>
<evidence type="ECO:0000256" key="6">
    <source>
        <dbReference type="SAM" id="Phobius"/>
    </source>
</evidence>
<evidence type="ECO:0000313" key="9">
    <source>
        <dbReference type="EMBL" id="ODV65890.1"/>
    </source>
</evidence>
<name>A0A1E4RF68_9ASCO</name>
<feature type="transmembrane region" description="Helical" evidence="6">
    <location>
        <begin position="296"/>
        <end position="314"/>
    </location>
</feature>
<feature type="transmembrane region" description="Helical" evidence="6">
    <location>
        <begin position="80"/>
        <end position="100"/>
    </location>
</feature>
<feature type="signal peptide" evidence="7">
    <location>
        <begin position="1"/>
        <end position="19"/>
    </location>
</feature>
<dbReference type="PANTHER" id="PTHR43341:SF18">
    <property type="entry name" value="AMINO ACID PERMEASE_ SLC12A DOMAIN-CONTAINING PROTEIN"/>
    <property type="match status" value="1"/>
</dbReference>
<feature type="transmembrane region" description="Helical" evidence="6">
    <location>
        <begin position="199"/>
        <end position="218"/>
    </location>
</feature>
<dbReference type="STRING" id="984485.A0A1E4RF68"/>
<dbReference type="RefSeq" id="XP_020074957.1">
    <property type="nucleotide sequence ID" value="XM_020218878.1"/>
</dbReference>
<feature type="transmembrane region" description="Helical" evidence="6">
    <location>
        <begin position="369"/>
        <end position="391"/>
    </location>
</feature>
<keyword evidence="10" id="KW-1185">Reference proteome</keyword>
<feature type="transmembrane region" description="Helical" evidence="6">
    <location>
        <begin position="106"/>
        <end position="126"/>
    </location>
</feature>
<comment type="subcellular location">
    <subcellularLocation>
        <location evidence="1">Membrane</location>
        <topology evidence="1">Multi-pass membrane protein</topology>
    </subcellularLocation>
</comment>
<dbReference type="GO" id="GO:0016020">
    <property type="term" value="C:membrane"/>
    <property type="evidence" value="ECO:0007669"/>
    <property type="project" value="UniProtKB-SubCell"/>
</dbReference>
<dbReference type="GO" id="GO:0015171">
    <property type="term" value="F:amino acid transmembrane transporter activity"/>
    <property type="evidence" value="ECO:0007669"/>
    <property type="project" value="TreeGrafter"/>
</dbReference>
<evidence type="ECO:0000259" key="8">
    <source>
        <dbReference type="Pfam" id="PF00324"/>
    </source>
</evidence>
<reference evidence="10" key="1">
    <citation type="submission" date="2016-05" db="EMBL/GenBank/DDBJ databases">
        <title>Comparative genomics of biotechnologically important yeasts.</title>
        <authorList>
            <consortium name="DOE Joint Genome Institute"/>
            <person name="Riley R."/>
            <person name="Haridas S."/>
            <person name="Wolfe K.H."/>
            <person name="Lopes M.R."/>
            <person name="Hittinger C.T."/>
            <person name="Goker M."/>
            <person name="Salamov A."/>
            <person name="Wisecaver J."/>
            <person name="Long T.M."/>
            <person name="Aerts A.L."/>
            <person name="Barry K."/>
            <person name="Choi C."/>
            <person name="Clum A."/>
            <person name="Coughlan A.Y."/>
            <person name="Deshpande S."/>
            <person name="Douglass A.P."/>
            <person name="Hanson S.J."/>
            <person name="Klenk H.-P."/>
            <person name="Labutti K."/>
            <person name="Lapidus A."/>
            <person name="Lindquist E."/>
            <person name="Lipzen A."/>
            <person name="Meier-Kolthoff J.P."/>
            <person name="Ohm R.A."/>
            <person name="Otillar R.P."/>
            <person name="Pangilinan J."/>
            <person name="Peng Y."/>
            <person name="Rokas A."/>
            <person name="Rosa C.A."/>
            <person name="Scheuner C."/>
            <person name="Sibirny A.A."/>
            <person name="Slot J.C."/>
            <person name="Stielow J.B."/>
            <person name="Sun H."/>
            <person name="Kurtzman C.P."/>
            <person name="Blackwell M."/>
            <person name="Grigoriev I.V."/>
            <person name="Jeffries T.W."/>
        </authorList>
    </citation>
    <scope>NUCLEOTIDE SEQUENCE [LARGE SCALE GENOMIC DNA]</scope>
    <source>
        <strain evidence="10">NRRL Y-1933</strain>
    </source>
</reference>
<keyword evidence="3 6" id="KW-0812">Transmembrane</keyword>
<sequence length="465" mass="52178">MFLCYIVVGVCCLLPNQLACIETTCLFPTTSGYVIHANHFCDEALSFTMGYLDIWSNIIPNETAAIPVIISYWDSHTSPAVYIAVFGVLIAFINCWNIKFYGEFEFVAGTLKMFLVTLLVIVGLVIDLGGAETERLGFHYWKVSPFIPKYTTGNLGKFAAFWKALSSVVYAYGGVQGICLLCGETEYPRRTIYRTGKRVFVRVLSLYLSAVLIVTMIANPRDPKIANSSGNATSSPFVVSIQRAGIKVLPHIINAIVLSSAFSAANLQLLKVSRTLFALAGKKQAPKIFLKVNRHGIPYVGVGFACLFLSLAFMSVSSGSSTVFSWFQNITSSNILISWCLIAFNHIMMTRAMKAQGYSRDMLPYKFKGGQYCSWISLFFSMLFLLTGGFPCFIKGNFEFSELFTAYFVIPLAFCLYVFWKLLKRTKFRKATDVDLKLLFQDVEDKPEPPFPKITGWRMITYLWD</sequence>
<evidence type="ECO:0000256" key="7">
    <source>
        <dbReference type="SAM" id="SignalP"/>
    </source>
</evidence>
<dbReference type="PIRSF" id="PIRSF006060">
    <property type="entry name" value="AA_transporter"/>
    <property type="match status" value="1"/>
</dbReference>
<accession>A0A1E4RF68</accession>
<feature type="domain" description="Amino acid permease/ SLC12A" evidence="8">
    <location>
        <begin position="2"/>
        <end position="430"/>
    </location>
</feature>
<evidence type="ECO:0000256" key="3">
    <source>
        <dbReference type="ARBA" id="ARBA00022692"/>
    </source>
</evidence>